<organism evidence="1 2">
    <name type="scientific">Mordavella massiliensis</name>
    <dbReference type="NCBI Taxonomy" id="1871024"/>
    <lineage>
        <taxon>Bacteria</taxon>
        <taxon>Bacillati</taxon>
        <taxon>Bacillota</taxon>
        <taxon>Clostridia</taxon>
        <taxon>Eubacteriales</taxon>
        <taxon>Clostridiaceae</taxon>
        <taxon>Mordavella</taxon>
    </lineage>
</organism>
<gene>
    <name evidence="1" type="ORF">H6A13_03540</name>
</gene>
<protein>
    <submittedName>
        <fullName evidence="1">Transposase</fullName>
    </submittedName>
</protein>
<sequence>MNEANVYADGFCTQFAEEGDLMEFLRNRMNHCKWLRKPTKALRLIPMEDEKVKKAYAGLPQYEEILSDTKNHTQLMLKVPGTDFPGEYLPVRDCAIHTILSRAGVKGDGLKRLDRKRYARIVNMCLQTAKGLSLIRLSDGKVAAVHGGDVTDYKILNMEQIFQETIFYLYKNYPGTKYIESSGSYDHSSATAMWELSGNPELVDAYQSALKQYGIKRQVYAPALRLSTSDVAAKSVTISQMLLCDSNNQVINLGDPIRISHSGEADIEYFKEQLNQIYSRYKQAIENLEKLLEIPIEHPVNTMIGLINKLDIGKKIGSEAVDLFVAQSGEGPTNAHEIYYALNEALFFAACRGSGNAQLLRLEEKLMRMLKYDWSEFDVSGTVAWK</sequence>
<evidence type="ECO:0000313" key="1">
    <source>
        <dbReference type="EMBL" id="MBM6826180.1"/>
    </source>
</evidence>
<comment type="caution">
    <text evidence="1">The sequence shown here is derived from an EMBL/GenBank/DDBJ whole genome shotgun (WGS) entry which is preliminary data.</text>
</comment>
<dbReference type="EMBL" id="JACJLV010000007">
    <property type="protein sequence ID" value="MBM6826180.1"/>
    <property type="molecule type" value="Genomic_DNA"/>
</dbReference>
<accession>A0A939BB95</accession>
<dbReference type="AlphaFoldDB" id="A0A939BB95"/>
<reference evidence="1" key="1">
    <citation type="submission" date="2020-08" db="EMBL/GenBank/DDBJ databases">
        <authorList>
            <person name="Cejkova D."/>
            <person name="Kubasova T."/>
            <person name="Jahodarova E."/>
            <person name="Rychlik I."/>
        </authorList>
    </citation>
    <scope>NUCLEOTIDE SEQUENCE</scope>
    <source>
        <strain evidence="1">An420c</strain>
    </source>
</reference>
<proteinExistence type="predicted"/>
<dbReference type="Proteomes" id="UP000713880">
    <property type="component" value="Unassembled WGS sequence"/>
</dbReference>
<evidence type="ECO:0000313" key="2">
    <source>
        <dbReference type="Proteomes" id="UP000713880"/>
    </source>
</evidence>
<reference evidence="1" key="2">
    <citation type="journal article" date="2021" name="Sci. Rep.">
        <title>The distribution of antibiotic resistance genes in chicken gut microbiota commensals.</title>
        <authorList>
            <person name="Juricova H."/>
            <person name="Matiasovicova J."/>
            <person name="Kubasova T."/>
            <person name="Cejkova D."/>
            <person name="Rychlik I."/>
        </authorList>
    </citation>
    <scope>NUCLEOTIDE SEQUENCE</scope>
    <source>
        <strain evidence="1">An420c</strain>
    </source>
</reference>
<name>A0A939BB95_9CLOT</name>
<dbReference type="RefSeq" id="WP_204908242.1">
    <property type="nucleotide sequence ID" value="NZ_JACJLV010000007.1"/>
</dbReference>
<keyword evidence="2" id="KW-1185">Reference proteome</keyword>